<evidence type="ECO:0000313" key="1">
    <source>
        <dbReference type="EMBL" id="GAA5053904.1"/>
    </source>
</evidence>
<organism evidence="1 2">
    <name type="scientific">Haladaptatus pallidirubidus</name>
    <dbReference type="NCBI Taxonomy" id="1008152"/>
    <lineage>
        <taxon>Archaea</taxon>
        <taxon>Methanobacteriati</taxon>
        <taxon>Methanobacteriota</taxon>
        <taxon>Stenosarchaea group</taxon>
        <taxon>Halobacteria</taxon>
        <taxon>Halobacteriales</taxon>
        <taxon>Haladaptataceae</taxon>
        <taxon>Haladaptatus</taxon>
    </lineage>
</organism>
<comment type="caution">
    <text evidence="1">The sequence shown here is derived from an EMBL/GenBank/DDBJ whole genome shotgun (WGS) entry which is preliminary data.</text>
</comment>
<keyword evidence="2" id="KW-1185">Reference proteome</keyword>
<dbReference type="GeneID" id="68616773"/>
<gene>
    <name evidence="1" type="ORF">GCM10025751_31760</name>
</gene>
<dbReference type="RefSeq" id="WP_227778464.1">
    <property type="nucleotide sequence ID" value="NZ_BAABKX010000013.1"/>
</dbReference>
<evidence type="ECO:0000313" key="2">
    <source>
        <dbReference type="Proteomes" id="UP001501729"/>
    </source>
</evidence>
<protein>
    <submittedName>
        <fullName evidence="1">Uncharacterized protein</fullName>
    </submittedName>
</protein>
<accession>A0AAV3UJQ5</accession>
<dbReference type="Proteomes" id="UP001501729">
    <property type="component" value="Unassembled WGS sequence"/>
</dbReference>
<proteinExistence type="predicted"/>
<name>A0AAV3UJQ5_9EURY</name>
<sequence>MADDTIERLLLFGYLYDVDDEIEVKPRDAGFMNLGARVGVPTGVRHWDFNERTSNRQ</sequence>
<dbReference type="AlphaFoldDB" id="A0AAV3UJQ5"/>
<dbReference type="EMBL" id="BAABKX010000013">
    <property type="protein sequence ID" value="GAA5053904.1"/>
    <property type="molecule type" value="Genomic_DNA"/>
</dbReference>
<reference evidence="1 2" key="1">
    <citation type="journal article" date="2019" name="Int. J. Syst. Evol. Microbiol.">
        <title>The Global Catalogue of Microorganisms (GCM) 10K type strain sequencing project: providing services to taxonomists for standard genome sequencing and annotation.</title>
        <authorList>
            <consortium name="The Broad Institute Genomics Platform"/>
            <consortium name="The Broad Institute Genome Sequencing Center for Infectious Disease"/>
            <person name="Wu L."/>
            <person name="Ma J."/>
        </authorList>
    </citation>
    <scope>NUCLEOTIDE SEQUENCE [LARGE SCALE GENOMIC DNA]</scope>
    <source>
        <strain evidence="1 2">JCM 17504</strain>
    </source>
</reference>